<comment type="caution">
    <text evidence="13">The sequence shown here is derived from an EMBL/GenBank/DDBJ whole genome shotgun (WGS) entry which is preliminary data.</text>
</comment>
<dbReference type="PANTHER" id="PTHR32552">
    <property type="entry name" value="FERRICHROME IRON RECEPTOR-RELATED"/>
    <property type="match status" value="1"/>
</dbReference>
<evidence type="ECO:0000313" key="14">
    <source>
        <dbReference type="Proteomes" id="UP000619761"/>
    </source>
</evidence>
<evidence type="ECO:0000256" key="4">
    <source>
        <dbReference type="ARBA" id="ARBA00022496"/>
    </source>
</evidence>
<keyword evidence="8" id="KW-0798">TonB box</keyword>
<evidence type="ECO:0000256" key="12">
    <source>
        <dbReference type="PROSITE-ProRule" id="PRU10144"/>
    </source>
</evidence>
<keyword evidence="4" id="KW-0410">Iron transport</keyword>
<dbReference type="InterPro" id="IPR039426">
    <property type="entry name" value="TonB-dep_rcpt-like"/>
</dbReference>
<dbReference type="EMBL" id="BMYZ01000002">
    <property type="protein sequence ID" value="GGY77231.1"/>
    <property type="molecule type" value="Genomic_DNA"/>
</dbReference>
<keyword evidence="10 11" id="KW-0998">Cell outer membrane</keyword>
<evidence type="ECO:0000256" key="1">
    <source>
        <dbReference type="ARBA" id="ARBA00004571"/>
    </source>
</evidence>
<keyword evidence="9 11" id="KW-0472">Membrane</keyword>
<gene>
    <name evidence="13" type="ORF">GCM10011613_22190</name>
</gene>
<evidence type="ECO:0000256" key="2">
    <source>
        <dbReference type="ARBA" id="ARBA00022448"/>
    </source>
</evidence>
<protein>
    <recommendedName>
        <fullName evidence="15">TonB-dependent receptor-like beta-barrel domain-containing protein</fullName>
    </recommendedName>
</protein>
<dbReference type="PROSITE" id="PS01156">
    <property type="entry name" value="TONB_DEPENDENT_REC_2"/>
    <property type="match status" value="1"/>
</dbReference>
<evidence type="ECO:0000256" key="5">
    <source>
        <dbReference type="ARBA" id="ARBA00022692"/>
    </source>
</evidence>
<evidence type="ECO:0000256" key="9">
    <source>
        <dbReference type="ARBA" id="ARBA00023136"/>
    </source>
</evidence>
<keyword evidence="5 11" id="KW-0812">Transmembrane</keyword>
<evidence type="ECO:0008006" key="15">
    <source>
        <dbReference type="Google" id="ProtNLM"/>
    </source>
</evidence>
<proteinExistence type="inferred from homology"/>
<dbReference type="Gene3D" id="2.40.170.20">
    <property type="entry name" value="TonB-dependent receptor, beta-barrel domain"/>
    <property type="match status" value="1"/>
</dbReference>
<evidence type="ECO:0000256" key="6">
    <source>
        <dbReference type="ARBA" id="ARBA00023004"/>
    </source>
</evidence>
<evidence type="ECO:0000256" key="11">
    <source>
        <dbReference type="PROSITE-ProRule" id="PRU01360"/>
    </source>
</evidence>
<dbReference type="PROSITE" id="PS52016">
    <property type="entry name" value="TONB_DEPENDENT_REC_3"/>
    <property type="match status" value="1"/>
</dbReference>
<keyword evidence="2 11" id="KW-0813">Transport</keyword>
<comment type="similarity">
    <text evidence="11">Belongs to the TonB-dependent receptor family.</text>
</comment>
<dbReference type="InterPro" id="IPR010917">
    <property type="entry name" value="TonB_rcpt_CS"/>
</dbReference>
<feature type="short sequence motif" description="TonB C-terminal box" evidence="12">
    <location>
        <begin position="55"/>
        <end position="72"/>
    </location>
</feature>
<keyword evidence="7" id="KW-0406">Ion transport</keyword>
<evidence type="ECO:0000256" key="7">
    <source>
        <dbReference type="ARBA" id="ARBA00023065"/>
    </source>
</evidence>
<dbReference type="PANTHER" id="PTHR32552:SF81">
    <property type="entry name" value="TONB-DEPENDENT OUTER MEMBRANE RECEPTOR"/>
    <property type="match status" value="1"/>
</dbReference>
<evidence type="ECO:0000256" key="3">
    <source>
        <dbReference type="ARBA" id="ARBA00022452"/>
    </source>
</evidence>
<keyword evidence="3 11" id="KW-1134">Transmembrane beta strand</keyword>
<organism evidence="13 14">
    <name type="scientific">Cellvibrio zantedeschiae</name>
    <dbReference type="NCBI Taxonomy" id="1237077"/>
    <lineage>
        <taxon>Bacteria</taxon>
        <taxon>Pseudomonadati</taxon>
        <taxon>Pseudomonadota</taxon>
        <taxon>Gammaproteobacteria</taxon>
        <taxon>Cellvibrionales</taxon>
        <taxon>Cellvibrionaceae</taxon>
        <taxon>Cellvibrio</taxon>
    </lineage>
</organism>
<evidence type="ECO:0000256" key="10">
    <source>
        <dbReference type="ARBA" id="ARBA00023237"/>
    </source>
</evidence>
<comment type="subcellular location">
    <subcellularLocation>
        <location evidence="1 11">Cell outer membrane</location>
        <topology evidence="1 11">Multi-pass membrane protein</topology>
    </subcellularLocation>
</comment>
<keyword evidence="14" id="KW-1185">Reference proteome</keyword>
<reference evidence="14" key="1">
    <citation type="journal article" date="2019" name="Int. J. Syst. Evol. Microbiol.">
        <title>The Global Catalogue of Microorganisms (GCM) 10K type strain sequencing project: providing services to taxonomists for standard genome sequencing and annotation.</title>
        <authorList>
            <consortium name="The Broad Institute Genomics Platform"/>
            <consortium name="The Broad Institute Genome Sequencing Center for Infectious Disease"/>
            <person name="Wu L."/>
            <person name="Ma J."/>
        </authorList>
    </citation>
    <scope>NUCLEOTIDE SEQUENCE [LARGE SCALE GENOMIC DNA]</scope>
    <source>
        <strain evidence="14">KCTC 32239</strain>
    </source>
</reference>
<dbReference type="SUPFAM" id="SSF56935">
    <property type="entry name" value="Porins"/>
    <property type="match status" value="1"/>
</dbReference>
<keyword evidence="6" id="KW-0408">Iron</keyword>
<dbReference type="Proteomes" id="UP000619761">
    <property type="component" value="Unassembled WGS sequence"/>
</dbReference>
<dbReference type="InterPro" id="IPR036942">
    <property type="entry name" value="Beta-barrel_TonB_sf"/>
</dbReference>
<accession>A0ABQ3B3Y7</accession>
<sequence length="72" mass="8532">MDERTDDTAASFKRPDYWRVDAFANYSINTHVQLRFSVENLFNETYYEHTFSRFEVWPGAPRIFSAAVKATF</sequence>
<evidence type="ECO:0000313" key="13">
    <source>
        <dbReference type="EMBL" id="GGY77231.1"/>
    </source>
</evidence>
<evidence type="ECO:0000256" key="8">
    <source>
        <dbReference type="ARBA" id="ARBA00023077"/>
    </source>
</evidence>
<name>A0ABQ3B3Y7_9GAMM</name>